<dbReference type="InterPro" id="IPR020846">
    <property type="entry name" value="MFS_dom"/>
</dbReference>
<evidence type="ECO:0000256" key="2">
    <source>
        <dbReference type="ARBA" id="ARBA00022475"/>
    </source>
</evidence>
<feature type="transmembrane region" description="Helical" evidence="6">
    <location>
        <begin position="12"/>
        <end position="36"/>
    </location>
</feature>
<feature type="transmembrane region" description="Helical" evidence="6">
    <location>
        <begin position="347"/>
        <end position="369"/>
    </location>
</feature>
<feature type="transmembrane region" description="Helical" evidence="6">
    <location>
        <begin position="375"/>
        <end position="402"/>
    </location>
</feature>
<organism evidence="8 9">
    <name type="scientific">Elizabethkingia anophelis NUHP1</name>
    <dbReference type="NCBI Taxonomy" id="1338011"/>
    <lineage>
        <taxon>Bacteria</taxon>
        <taxon>Pseudomonadati</taxon>
        <taxon>Bacteroidota</taxon>
        <taxon>Flavobacteriia</taxon>
        <taxon>Flavobacteriales</taxon>
        <taxon>Weeksellaceae</taxon>
        <taxon>Elizabethkingia</taxon>
    </lineage>
</organism>
<reference evidence="8" key="2">
    <citation type="journal article" date="2015" name="Genome Biol. Evol.">
        <title>Complete Genome Sequence and Transcriptomic Analysis of the Novel Pathogen Elizabethkingia anophelis in Response to Oxidative Stress.</title>
        <authorList>
            <person name="Li Y."/>
            <person name="Liu Y."/>
            <person name="Chew S.C."/>
            <person name="Tay M."/>
            <person name="Salido M.M."/>
            <person name="Teo J."/>
            <person name="Lauro F.M."/>
            <person name="Givskov M."/>
            <person name="Yang L."/>
        </authorList>
    </citation>
    <scope>NUCLEOTIDE SEQUENCE</scope>
    <source>
        <strain evidence="8">NUHP1</strain>
    </source>
</reference>
<comment type="subcellular location">
    <subcellularLocation>
        <location evidence="1">Cell membrane</location>
        <topology evidence="1">Multi-pass membrane protein</topology>
    </subcellularLocation>
</comment>
<evidence type="ECO:0000256" key="5">
    <source>
        <dbReference type="ARBA" id="ARBA00023136"/>
    </source>
</evidence>
<evidence type="ECO:0000256" key="6">
    <source>
        <dbReference type="SAM" id="Phobius"/>
    </source>
</evidence>
<dbReference type="KEGG" id="eao:BD94_2342"/>
<dbReference type="Proteomes" id="UP000028933">
    <property type="component" value="Chromosome"/>
</dbReference>
<dbReference type="STRING" id="1338011.BD94_2342"/>
<accession>A0A077EFA9</accession>
<sequence>MQQTWLKRFILIWIGQFISLISSSAVNFAIIIWLSLETRSAEILAYAVIAGMLPQAILGPIAGVYVDRWNKKLTMMLADSFVAVCTLIMSVCFYLGYESLTMIFIVLSLRSIGSAFHMPSMQAAIPLIAPKSELLRIAGVNQIIQSVSGIAGPALGALSISFFSIGKVLLFDIAGAAIAVVSLAFIKIPETNNYKKAKAGIRNVIQDMKTGFNAIRSNRGLFILFGVSVMSALFVIPTIPLLPLITINHFNGGKFEMGLVEILWSIGMLIGSGILSIWKPNINKIFIINIMNIITGILLAWSGLLPSNAFLIFIFLMGMCGAAYSVESATFTTIVQEKVNPEFLGRVFSMYFSLILLPSMIGLFSTGFLVEAIGINHAFIVLGVLTTVVGGLSFMIPALIALDKKDNKALETNNL</sequence>
<dbReference type="GO" id="GO:0022857">
    <property type="term" value="F:transmembrane transporter activity"/>
    <property type="evidence" value="ECO:0007669"/>
    <property type="project" value="InterPro"/>
</dbReference>
<evidence type="ECO:0000313" key="9">
    <source>
        <dbReference type="Proteomes" id="UP000028933"/>
    </source>
</evidence>
<feature type="domain" description="Major facilitator superfamily (MFS) profile" evidence="7">
    <location>
        <begin position="8"/>
        <end position="401"/>
    </location>
</feature>
<feature type="transmembrane region" description="Helical" evidence="6">
    <location>
        <begin position="262"/>
        <end position="278"/>
    </location>
</feature>
<evidence type="ECO:0000256" key="4">
    <source>
        <dbReference type="ARBA" id="ARBA00022989"/>
    </source>
</evidence>
<dbReference type="RefSeq" id="WP_024564129.1">
    <property type="nucleotide sequence ID" value="NZ_CP007547.1"/>
</dbReference>
<keyword evidence="2" id="KW-1003">Cell membrane</keyword>
<name>A0A077EFA9_9FLAO</name>
<dbReference type="GO" id="GO:0005886">
    <property type="term" value="C:plasma membrane"/>
    <property type="evidence" value="ECO:0007669"/>
    <property type="project" value="UniProtKB-SubCell"/>
</dbReference>
<evidence type="ECO:0000259" key="7">
    <source>
        <dbReference type="PROSITE" id="PS50850"/>
    </source>
</evidence>
<dbReference type="HOGENOM" id="CLU_034180_16_0_10"/>
<gene>
    <name evidence="8" type="ORF">BD94_2342</name>
</gene>
<protein>
    <submittedName>
        <fullName evidence="8">Macrolide-efflux protein</fullName>
    </submittedName>
</protein>
<dbReference type="AlphaFoldDB" id="A0A077EFA9"/>
<feature type="transmembrane region" description="Helical" evidence="6">
    <location>
        <begin position="221"/>
        <end position="242"/>
    </location>
</feature>
<reference evidence="8" key="1">
    <citation type="journal article" date="2013" name="Lancet">
        <title>First case of E anophelis outbreak in an intensive-care unit.</title>
        <authorList>
            <person name="Teo J."/>
            <person name="Tan S.Y."/>
            <person name="Tay M."/>
            <person name="Ding Y."/>
            <person name="Kjelleberg S."/>
            <person name="Givskov M."/>
            <person name="Lin R.T."/>
            <person name="Yang L."/>
        </authorList>
    </citation>
    <scope>NUCLEOTIDE SEQUENCE [LARGE SCALE GENOMIC DNA]</scope>
    <source>
        <strain evidence="8">NUHP1</strain>
    </source>
</reference>
<dbReference type="SUPFAM" id="SSF103473">
    <property type="entry name" value="MFS general substrate transporter"/>
    <property type="match status" value="1"/>
</dbReference>
<dbReference type="eggNOG" id="COG2814">
    <property type="taxonomic scope" value="Bacteria"/>
</dbReference>
<dbReference type="InterPro" id="IPR036259">
    <property type="entry name" value="MFS_trans_sf"/>
</dbReference>
<proteinExistence type="predicted"/>
<dbReference type="PANTHER" id="PTHR23513:SF6">
    <property type="entry name" value="MAJOR FACILITATOR SUPERFAMILY ASSOCIATED DOMAIN-CONTAINING PROTEIN"/>
    <property type="match status" value="1"/>
</dbReference>
<evidence type="ECO:0000313" key="8">
    <source>
        <dbReference type="EMBL" id="AIL46117.1"/>
    </source>
</evidence>
<dbReference type="CDD" id="cd06173">
    <property type="entry name" value="MFS_MefA_like"/>
    <property type="match status" value="1"/>
</dbReference>
<feature type="transmembrane region" description="Helical" evidence="6">
    <location>
        <begin position="310"/>
        <end position="335"/>
    </location>
</feature>
<feature type="transmembrane region" description="Helical" evidence="6">
    <location>
        <begin position="168"/>
        <end position="186"/>
    </location>
</feature>
<keyword evidence="4 6" id="KW-1133">Transmembrane helix</keyword>
<dbReference type="EMBL" id="CP007547">
    <property type="protein sequence ID" value="AIL46117.1"/>
    <property type="molecule type" value="Genomic_DNA"/>
</dbReference>
<dbReference type="PROSITE" id="PS50850">
    <property type="entry name" value="MFS"/>
    <property type="match status" value="1"/>
</dbReference>
<feature type="transmembrane region" description="Helical" evidence="6">
    <location>
        <begin position="285"/>
        <end position="304"/>
    </location>
</feature>
<dbReference type="PANTHER" id="PTHR23513">
    <property type="entry name" value="INTEGRAL MEMBRANE EFFLUX PROTEIN-RELATED"/>
    <property type="match status" value="1"/>
</dbReference>
<evidence type="ECO:0000256" key="1">
    <source>
        <dbReference type="ARBA" id="ARBA00004651"/>
    </source>
</evidence>
<dbReference type="Pfam" id="PF07690">
    <property type="entry name" value="MFS_1"/>
    <property type="match status" value="1"/>
</dbReference>
<evidence type="ECO:0000256" key="3">
    <source>
        <dbReference type="ARBA" id="ARBA00022692"/>
    </source>
</evidence>
<keyword evidence="5 6" id="KW-0472">Membrane</keyword>
<dbReference type="Gene3D" id="1.20.1250.20">
    <property type="entry name" value="MFS general substrate transporter like domains"/>
    <property type="match status" value="1"/>
</dbReference>
<feature type="transmembrane region" description="Helical" evidence="6">
    <location>
        <begin position="43"/>
        <end position="65"/>
    </location>
</feature>
<dbReference type="InterPro" id="IPR011701">
    <property type="entry name" value="MFS"/>
</dbReference>
<keyword evidence="3 6" id="KW-0812">Transmembrane</keyword>